<dbReference type="PANTHER" id="PTHR42878:SF15">
    <property type="entry name" value="BACTERIOPHYTOCHROME"/>
    <property type="match status" value="1"/>
</dbReference>
<comment type="catalytic activity">
    <reaction evidence="1">
        <text>ATP + protein L-histidine = ADP + protein N-phospho-L-histidine.</text>
        <dbReference type="EC" id="2.7.13.3"/>
    </reaction>
</comment>
<dbReference type="InterPro" id="IPR036890">
    <property type="entry name" value="HATPase_C_sf"/>
</dbReference>
<gene>
    <name evidence="6" type="ORF">CKO43_22520</name>
</gene>
<feature type="domain" description="Histidine kinase/HSP90-like ATPase" evidence="5">
    <location>
        <begin position="19"/>
        <end position="57"/>
    </location>
</feature>
<evidence type="ECO:0000259" key="5">
    <source>
        <dbReference type="Pfam" id="PF02518"/>
    </source>
</evidence>
<dbReference type="SUPFAM" id="SSF55874">
    <property type="entry name" value="ATPase domain of HSP90 chaperone/DNA topoisomerase II/histidine kinase"/>
    <property type="match status" value="1"/>
</dbReference>
<dbReference type="PANTHER" id="PTHR42878">
    <property type="entry name" value="TWO-COMPONENT HISTIDINE KINASE"/>
    <property type="match status" value="1"/>
</dbReference>
<keyword evidence="4" id="KW-0418">Kinase</keyword>
<evidence type="ECO:0000256" key="1">
    <source>
        <dbReference type="ARBA" id="ARBA00000085"/>
    </source>
</evidence>
<evidence type="ECO:0000256" key="2">
    <source>
        <dbReference type="ARBA" id="ARBA00012438"/>
    </source>
</evidence>
<keyword evidence="3" id="KW-0808">Transferase</keyword>
<dbReference type="EC" id="2.7.13.3" evidence="2"/>
<protein>
    <recommendedName>
        <fullName evidence="2">histidine kinase</fullName>
        <ecNumber evidence="2">2.7.13.3</ecNumber>
    </recommendedName>
</protein>
<accession>A0ABS1E3Q9</accession>
<dbReference type="EMBL" id="NRRU01000129">
    <property type="protein sequence ID" value="MBK1715532.1"/>
    <property type="molecule type" value="Genomic_DNA"/>
</dbReference>
<dbReference type="Proteomes" id="UP001041814">
    <property type="component" value="Unassembled WGS sequence"/>
</dbReference>
<proteinExistence type="predicted"/>
<dbReference type="Gene3D" id="3.30.565.10">
    <property type="entry name" value="Histidine kinase-like ATPase, C-terminal domain"/>
    <property type="match status" value="1"/>
</dbReference>
<comment type="caution">
    <text evidence="6">The sequence shown here is derived from an EMBL/GenBank/DDBJ whole genome shotgun (WGS) entry which is preliminary data.</text>
</comment>
<dbReference type="InterPro" id="IPR050351">
    <property type="entry name" value="BphY/WalK/GraS-like"/>
</dbReference>
<evidence type="ECO:0000313" key="6">
    <source>
        <dbReference type="EMBL" id="MBK1715532.1"/>
    </source>
</evidence>
<dbReference type="InterPro" id="IPR003594">
    <property type="entry name" value="HATPase_dom"/>
</dbReference>
<dbReference type="Pfam" id="PF02518">
    <property type="entry name" value="HATPase_c"/>
    <property type="match status" value="1"/>
</dbReference>
<keyword evidence="7" id="KW-1185">Reference proteome</keyword>
<evidence type="ECO:0000256" key="4">
    <source>
        <dbReference type="ARBA" id="ARBA00022777"/>
    </source>
</evidence>
<reference evidence="6" key="2">
    <citation type="journal article" date="2020" name="Microorganisms">
        <title>Osmotic Adaptation and Compatible Solute Biosynthesis of Phototrophic Bacteria as Revealed from Genome Analyses.</title>
        <authorList>
            <person name="Imhoff J.F."/>
            <person name="Rahn T."/>
            <person name="Kunzel S."/>
            <person name="Keller A."/>
            <person name="Neulinger S.C."/>
        </authorList>
    </citation>
    <scope>NUCLEOTIDE SEQUENCE</scope>
    <source>
        <strain evidence="6">IM 151</strain>
    </source>
</reference>
<organism evidence="6 7">
    <name type="scientific">Rubrivivax gelatinosus</name>
    <name type="common">Rhodocyclus gelatinosus</name>
    <name type="synonym">Rhodopseudomonas gelatinosa</name>
    <dbReference type="NCBI Taxonomy" id="28068"/>
    <lineage>
        <taxon>Bacteria</taxon>
        <taxon>Pseudomonadati</taxon>
        <taxon>Pseudomonadota</taxon>
        <taxon>Betaproteobacteria</taxon>
        <taxon>Burkholderiales</taxon>
        <taxon>Sphaerotilaceae</taxon>
        <taxon>Rubrivivax</taxon>
    </lineage>
</organism>
<name>A0ABS1E3Q9_RUBGE</name>
<evidence type="ECO:0000313" key="7">
    <source>
        <dbReference type="Proteomes" id="UP001041814"/>
    </source>
</evidence>
<sequence>MWADAAAGELAGAVQALEQPEQAVGLASVRRIVRRHGGEIWADAEPGRGATFSFTLRE</sequence>
<reference evidence="6" key="1">
    <citation type="submission" date="2017-08" db="EMBL/GenBank/DDBJ databases">
        <authorList>
            <person name="Imhoff J.F."/>
            <person name="Rahn T."/>
            <person name="Kuenzel S."/>
            <person name="Neulinger S.C."/>
        </authorList>
    </citation>
    <scope>NUCLEOTIDE SEQUENCE</scope>
    <source>
        <strain evidence="6">IM 151</strain>
    </source>
</reference>
<evidence type="ECO:0000256" key="3">
    <source>
        <dbReference type="ARBA" id="ARBA00022679"/>
    </source>
</evidence>